<feature type="transmembrane region" description="Helical" evidence="8">
    <location>
        <begin position="104"/>
        <end position="124"/>
    </location>
</feature>
<accession>A0A5B8FWJ5</accession>
<dbReference type="GO" id="GO:0033214">
    <property type="term" value="P:siderophore-iron import into cell"/>
    <property type="evidence" value="ECO:0007669"/>
    <property type="project" value="TreeGrafter"/>
</dbReference>
<feature type="transmembrane region" description="Helical" evidence="8">
    <location>
        <begin position="328"/>
        <end position="346"/>
    </location>
</feature>
<evidence type="ECO:0000256" key="3">
    <source>
        <dbReference type="ARBA" id="ARBA00022448"/>
    </source>
</evidence>
<evidence type="ECO:0000256" key="4">
    <source>
        <dbReference type="ARBA" id="ARBA00022475"/>
    </source>
</evidence>
<feature type="transmembrane region" description="Helical" evidence="8">
    <location>
        <begin position="209"/>
        <end position="229"/>
    </location>
</feature>
<comment type="similarity">
    <text evidence="2">Belongs to the binding-protein-dependent transport system permease family. FecCD subfamily.</text>
</comment>
<keyword evidence="10" id="KW-1185">Reference proteome</keyword>
<evidence type="ECO:0000256" key="8">
    <source>
        <dbReference type="SAM" id="Phobius"/>
    </source>
</evidence>
<feature type="transmembrane region" description="Helical" evidence="8">
    <location>
        <begin position="75"/>
        <end position="92"/>
    </location>
</feature>
<dbReference type="SUPFAM" id="SSF81345">
    <property type="entry name" value="ABC transporter involved in vitamin B12 uptake, BtuC"/>
    <property type="match status" value="1"/>
</dbReference>
<keyword evidence="3" id="KW-0813">Transport</keyword>
<dbReference type="CDD" id="cd06550">
    <property type="entry name" value="TM_ABC_iron-siderophores_like"/>
    <property type="match status" value="1"/>
</dbReference>
<comment type="subcellular location">
    <subcellularLocation>
        <location evidence="1">Cell membrane</location>
        <topology evidence="1">Multi-pass membrane protein</topology>
    </subcellularLocation>
</comment>
<keyword evidence="4" id="KW-1003">Cell membrane</keyword>
<feature type="transmembrane region" description="Helical" evidence="8">
    <location>
        <begin position="21"/>
        <end position="46"/>
    </location>
</feature>
<proteinExistence type="inferred from homology"/>
<dbReference type="Gene3D" id="1.10.3470.10">
    <property type="entry name" value="ABC transporter involved in vitamin B12 uptake, BtuC"/>
    <property type="match status" value="1"/>
</dbReference>
<feature type="transmembrane region" description="Helical" evidence="8">
    <location>
        <begin position="136"/>
        <end position="156"/>
    </location>
</feature>
<evidence type="ECO:0000256" key="2">
    <source>
        <dbReference type="ARBA" id="ARBA00007935"/>
    </source>
</evidence>
<feature type="transmembrane region" description="Helical" evidence="8">
    <location>
        <begin position="298"/>
        <end position="322"/>
    </location>
</feature>
<dbReference type="PANTHER" id="PTHR30472:SF25">
    <property type="entry name" value="ABC TRANSPORTER PERMEASE PROTEIN MJ0876-RELATED"/>
    <property type="match status" value="1"/>
</dbReference>
<keyword evidence="7 8" id="KW-0472">Membrane</keyword>
<gene>
    <name evidence="9" type="ORF">FDP22_08965</name>
</gene>
<evidence type="ECO:0000256" key="5">
    <source>
        <dbReference type="ARBA" id="ARBA00022692"/>
    </source>
</evidence>
<organism evidence="9 10">
    <name type="scientific">Paroceanicella profunda</name>
    <dbReference type="NCBI Taxonomy" id="2579971"/>
    <lineage>
        <taxon>Bacteria</taxon>
        <taxon>Pseudomonadati</taxon>
        <taxon>Pseudomonadota</taxon>
        <taxon>Alphaproteobacteria</taxon>
        <taxon>Rhodobacterales</taxon>
        <taxon>Paracoccaceae</taxon>
        <taxon>Paroceanicella</taxon>
    </lineage>
</organism>
<dbReference type="OrthoDB" id="9811975at2"/>
<dbReference type="EMBL" id="CP040818">
    <property type="protein sequence ID" value="QDL91894.1"/>
    <property type="molecule type" value="Genomic_DNA"/>
</dbReference>
<keyword evidence="6 8" id="KW-1133">Transmembrane helix</keyword>
<dbReference type="GO" id="GO:0022857">
    <property type="term" value="F:transmembrane transporter activity"/>
    <property type="evidence" value="ECO:0007669"/>
    <property type="project" value="InterPro"/>
</dbReference>
<dbReference type="Proteomes" id="UP000305888">
    <property type="component" value="Chromosome"/>
</dbReference>
<evidence type="ECO:0000256" key="6">
    <source>
        <dbReference type="ARBA" id="ARBA00022989"/>
    </source>
</evidence>
<name>A0A5B8FWJ5_9RHOB</name>
<dbReference type="AlphaFoldDB" id="A0A5B8FWJ5"/>
<dbReference type="PANTHER" id="PTHR30472">
    <property type="entry name" value="FERRIC ENTEROBACTIN TRANSPORT SYSTEM PERMEASE PROTEIN"/>
    <property type="match status" value="1"/>
</dbReference>
<evidence type="ECO:0000256" key="1">
    <source>
        <dbReference type="ARBA" id="ARBA00004651"/>
    </source>
</evidence>
<dbReference type="GO" id="GO:0005886">
    <property type="term" value="C:plasma membrane"/>
    <property type="evidence" value="ECO:0007669"/>
    <property type="project" value="UniProtKB-SubCell"/>
</dbReference>
<dbReference type="Pfam" id="PF01032">
    <property type="entry name" value="FecCD"/>
    <property type="match status" value="1"/>
</dbReference>
<dbReference type="FunFam" id="1.10.3470.10:FF:000001">
    <property type="entry name" value="Vitamin B12 ABC transporter permease BtuC"/>
    <property type="match status" value="1"/>
</dbReference>
<evidence type="ECO:0000256" key="7">
    <source>
        <dbReference type="ARBA" id="ARBA00023136"/>
    </source>
</evidence>
<sequence length="354" mass="35027">MRTALASETADLPVSSGPGRALLVPLLVLATVVLALAGLGLGPVAISPAEMLAVLTGHGSPAHEAILLQIRAPRVVLALAAGTSLALSGATLQGVLRNPLADPGLIGVTAGAALGAVSVIVLMGGARGIPAGLAPYLLPLGAFAGAGAVTAFVFLAARNRAGTSVATLILAGVAVNAIAFAGIGGLIYVSDDVALRTLSLWQMGSLGGAGWPVALVALGVSALAATRFLPLAGALDLFQLGERAAFHAGLDVERAKFRAGLWTALATGAATAAAGPIGFIGLVAPHLARLMCGPGHRAVLPVSALTGTALLMLADLATRLAIPPAEPPIGLATSLIGGPFFLWLLLRRRGGLHG</sequence>
<evidence type="ECO:0000313" key="10">
    <source>
        <dbReference type="Proteomes" id="UP000305888"/>
    </source>
</evidence>
<dbReference type="InterPro" id="IPR037294">
    <property type="entry name" value="ABC_BtuC-like"/>
</dbReference>
<keyword evidence="5 8" id="KW-0812">Transmembrane</keyword>
<dbReference type="KEGG" id="ppru:FDP22_08965"/>
<reference evidence="9 10" key="1">
    <citation type="submission" date="2019-06" db="EMBL/GenBank/DDBJ databases">
        <title>Genome sequence of Rhodobacteraceae bacterium D4M1.</title>
        <authorList>
            <person name="Cao J."/>
        </authorList>
    </citation>
    <scope>NUCLEOTIDE SEQUENCE [LARGE SCALE GENOMIC DNA]</scope>
    <source>
        <strain evidence="9 10">D4M1</strain>
    </source>
</reference>
<protein>
    <submittedName>
        <fullName evidence="9">Iron ABC transporter permease</fullName>
    </submittedName>
</protein>
<feature type="transmembrane region" description="Helical" evidence="8">
    <location>
        <begin position="168"/>
        <end position="189"/>
    </location>
</feature>
<evidence type="ECO:0000313" key="9">
    <source>
        <dbReference type="EMBL" id="QDL91894.1"/>
    </source>
</evidence>
<dbReference type="InterPro" id="IPR000522">
    <property type="entry name" value="ABC_transptr_permease_BtuC"/>
</dbReference>